<name>A0A336LTB1_CULSO</name>
<evidence type="ECO:0000313" key="1">
    <source>
        <dbReference type="EMBL" id="SSX21272.1"/>
    </source>
</evidence>
<sequence>MVGASTVKDMTRTYSSIYLLLLKISFVSKLCESKNFKNCGFSQKLQRLLLRLPPVEIDPL</sequence>
<dbReference type="EMBL" id="UFQT01000185">
    <property type="protein sequence ID" value="SSX21272.1"/>
    <property type="molecule type" value="Genomic_DNA"/>
</dbReference>
<organism evidence="1">
    <name type="scientific">Culicoides sonorensis</name>
    <name type="common">Biting midge</name>
    <dbReference type="NCBI Taxonomy" id="179676"/>
    <lineage>
        <taxon>Eukaryota</taxon>
        <taxon>Metazoa</taxon>
        <taxon>Ecdysozoa</taxon>
        <taxon>Arthropoda</taxon>
        <taxon>Hexapoda</taxon>
        <taxon>Insecta</taxon>
        <taxon>Pterygota</taxon>
        <taxon>Neoptera</taxon>
        <taxon>Endopterygota</taxon>
        <taxon>Diptera</taxon>
        <taxon>Nematocera</taxon>
        <taxon>Chironomoidea</taxon>
        <taxon>Ceratopogonidae</taxon>
        <taxon>Ceratopogoninae</taxon>
        <taxon>Culicoides</taxon>
        <taxon>Monoculicoides</taxon>
    </lineage>
</organism>
<gene>
    <name evidence="1" type="primary">CSON004356</name>
</gene>
<protein>
    <submittedName>
        <fullName evidence="1">CSON004356 protein</fullName>
    </submittedName>
</protein>
<dbReference type="AlphaFoldDB" id="A0A336LTB1"/>
<reference evidence="1" key="1">
    <citation type="submission" date="2018-07" db="EMBL/GenBank/DDBJ databases">
        <authorList>
            <person name="Quirk P.G."/>
            <person name="Krulwich T.A."/>
        </authorList>
    </citation>
    <scope>NUCLEOTIDE SEQUENCE</scope>
</reference>
<dbReference type="VEuPathDB" id="VectorBase:CSON004356"/>
<accession>A0A336LTB1</accession>
<proteinExistence type="predicted"/>